<evidence type="ECO:0000256" key="1">
    <source>
        <dbReference type="ARBA" id="ARBA00023125"/>
    </source>
</evidence>
<dbReference type="InterPro" id="IPR001789">
    <property type="entry name" value="Sig_transdc_resp-reg_receiver"/>
</dbReference>
<protein>
    <submittedName>
        <fullName evidence="5">DNA-binding response regulator</fullName>
    </submittedName>
</protein>
<organism evidence="5 6">
    <name type="scientific">Hymenobacter nivis</name>
    <dbReference type="NCBI Taxonomy" id="1850093"/>
    <lineage>
        <taxon>Bacteria</taxon>
        <taxon>Pseudomonadati</taxon>
        <taxon>Bacteroidota</taxon>
        <taxon>Cytophagia</taxon>
        <taxon>Cytophagales</taxon>
        <taxon>Hymenobacteraceae</taxon>
        <taxon>Hymenobacter</taxon>
    </lineage>
</organism>
<dbReference type="CDD" id="cd00156">
    <property type="entry name" value="REC"/>
    <property type="match status" value="1"/>
</dbReference>
<feature type="domain" description="HTH luxR-type" evidence="3">
    <location>
        <begin position="144"/>
        <end position="209"/>
    </location>
</feature>
<evidence type="ECO:0000259" key="4">
    <source>
        <dbReference type="PROSITE" id="PS50110"/>
    </source>
</evidence>
<dbReference type="OrthoDB" id="9797341at2"/>
<dbReference type="SMART" id="SM00421">
    <property type="entry name" value="HTH_LUXR"/>
    <property type="match status" value="1"/>
</dbReference>
<proteinExistence type="predicted"/>
<dbReference type="InterPro" id="IPR016032">
    <property type="entry name" value="Sig_transdc_resp-reg_C-effctor"/>
</dbReference>
<dbReference type="GO" id="GO:0003677">
    <property type="term" value="F:DNA binding"/>
    <property type="evidence" value="ECO:0007669"/>
    <property type="project" value="UniProtKB-KW"/>
</dbReference>
<dbReference type="Pfam" id="PF00196">
    <property type="entry name" value="GerE"/>
    <property type="match status" value="1"/>
</dbReference>
<evidence type="ECO:0000313" key="5">
    <source>
        <dbReference type="EMBL" id="TPG64603.1"/>
    </source>
</evidence>
<gene>
    <name evidence="5" type="ORF">EAH73_15685</name>
</gene>
<dbReference type="EMBL" id="RCYZ01000006">
    <property type="protein sequence ID" value="TPG64603.1"/>
    <property type="molecule type" value="Genomic_DNA"/>
</dbReference>
<dbReference type="Gene3D" id="1.10.10.10">
    <property type="entry name" value="Winged helix-like DNA-binding domain superfamily/Winged helix DNA-binding domain"/>
    <property type="match status" value="1"/>
</dbReference>
<evidence type="ECO:0000256" key="2">
    <source>
        <dbReference type="PROSITE-ProRule" id="PRU00169"/>
    </source>
</evidence>
<accession>A0A502GUG3</accession>
<reference evidence="5 6" key="1">
    <citation type="journal article" date="2019" name="Environ. Microbiol.">
        <title>Species interactions and distinct microbial communities in high Arctic permafrost affected cryosols are associated with the CH4 and CO2 gas fluxes.</title>
        <authorList>
            <person name="Altshuler I."/>
            <person name="Hamel J."/>
            <person name="Turney S."/>
            <person name="Magnuson E."/>
            <person name="Levesque R."/>
            <person name="Greer C."/>
            <person name="Whyte L.G."/>
        </authorList>
    </citation>
    <scope>NUCLEOTIDE SEQUENCE [LARGE SCALE GENOMIC DNA]</scope>
    <source>
        <strain evidence="5 6">S9.2P</strain>
    </source>
</reference>
<dbReference type="RefSeq" id="WP_140468210.1">
    <property type="nucleotide sequence ID" value="NZ_RCYZ01000006.1"/>
</dbReference>
<dbReference type="InterPro" id="IPR011006">
    <property type="entry name" value="CheY-like_superfamily"/>
</dbReference>
<dbReference type="PRINTS" id="PR00038">
    <property type="entry name" value="HTHLUXR"/>
</dbReference>
<comment type="caution">
    <text evidence="5">The sequence shown here is derived from an EMBL/GenBank/DDBJ whole genome shotgun (WGS) entry which is preliminary data.</text>
</comment>
<dbReference type="Pfam" id="PF00072">
    <property type="entry name" value="Response_reg"/>
    <property type="match status" value="1"/>
</dbReference>
<dbReference type="InterPro" id="IPR000792">
    <property type="entry name" value="Tscrpt_reg_LuxR_C"/>
</dbReference>
<dbReference type="SUPFAM" id="SSF46894">
    <property type="entry name" value="C-terminal effector domain of the bipartite response regulators"/>
    <property type="match status" value="1"/>
</dbReference>
<dbReference type="GO" id="GO:0000160">
    <property type="term" value="P:phosphorelay signal transduction system"/>
    <property type="evidence" value="ECO:0007669"/>
    <property type="project" value="InterPro"/>
</dbReference>
<dbReference type="SUPFAM" id="SSF52172">
    <property type="entry name" value="CheY-like"/>
    <property type="match status" value="1"/>
</dbReference>
<dbReference type="Gene3D" id="3.40.50.2300">
    <property type="match status" value="1"/>
</dbReference>
<feature type="domain" description="Response regulatory" evidence="4">
    <location>
        <begin position="3"/>
        <end position="121"/>
    </location>
</feature>
<dbReference type="InterPro" id="IPR039420">
    <property type="entry name" value="WalR-like"/>
</dbReference>
<comment type="caution">
    <text evidence="2">Lacks conserved residue(s) required for the propagation of feature annotation.</text>
</comment>
<dbReference type="PROSITE" id="PS50110">
    <property type="entry name" value="RESPONSE_REGULATORY"/>
    <property type="match status" value="1"/>
</dbReference>
<dbReference type="CDD" id="cd06170">
    <property type="entry name" value="LuxR_C_like"/>
    <property type="match status" value="1"/>
</dbReference>
<dbReference type="GO" id="GO:0006355">
    <property type="term" value="P:regulation of DNA-templated transcription"/>
    <property type="evidence" value="ECO:0007669"/>
    <property type="project" value="InterPro"/>
</dbReference>
<dbReference type="Proteomes" id="UP000317646">
    <property type="component" value="Unassembled WGS sequence"/>
</dbReference>
<keyword evidence="6" id="KW-1185">Reference proteome</keyword>
<keyword evidence="1 5" id="KW-0238">DNA-binding</keyword>
<sequence>MIALGIIEVEPARREVLWQYLSAQPEFACVLCVGSHQEFLAGLKQLATKPRLVLANIQLPGCSGLTGLADLRQRLPEVTLFILSGPRQAECVVEALREGAAGYLEYLAPLPLLKQSLLVAAAGGLVIRPQVAQLLTHHLYPALLPALPADLTVREQQVLRGLSAGLSYQGIADQLCLSLDTVRTYVRQVYRKLGVNSRAGLLAKTLSYA</sequence>
<dbReference type="AlphaFoldDB" id="A0A502GUG3"/>
<dbReference type="PANTHER" id="PTHR43214">
    <property type="entry name" value="TWO-COMPONENT RESPONSE REGULATOR"/>
    <property type="match status" value="1"/>
</dbReference>
<evidence type="ECO:0000313" key="6">
    <source>
        <dbReference type="Proteomes" id="UP000317646"/>
    </source>
</evidence>
<name>A0A502GUG3_9BACT</name>
<evidence type="ECO:0000259" key="3">
    <source>
        <dbReference type="PROSITE" id="PS50043"/>
    </source>
</evidence>
<dbReference type="PROSITE" id="PS50043">
    <property type="entry name" value="HTH_LUXR_2"/>
    <property type="match status" value="1"/>
</dbReference>
<dbReference type="InterPro" id="IPR036388">
    <property type="entry name" value="WH-like_DNA-bd_sf"/>
</dbReference>